<reference evidence="1 2" key="1">
    <citation type="journal article" date="2019" name="Sci. Rep.">
        <title>Orb-weaving spider Araneus ventricosus genome elucidates the spidroin gene catalogue.</title>
        <authorList>
            <person name="Kono N."/>
            <person name="Nakamura H."/>
            <person name="Ohtoshi R."/>
            <person name="Moran D.A.P."/>
            <person name="Shinohara A."/>
            <person name="Yoshida Y."/>
            <person name="Fujiwara M."/>
            <person name="Mori M."/>
            <person name="Tomita M."/>
            <person name="Arakawa K."/>
        </authorList>
    </citation>
    <scope>NUCLEOTIDE SEQUENCE [LARGE SCALE GENOMIC DNA]</scope>
</reference>
<keyword evidence="2" id="KW-1185">Reference proteome</keyword>
<dbReference type="Proteomes" id="UP000499080">
    <property type="component" value="Unassembled WGS sequence"/>
</dbReference>
<protein>
    <submittedName>
        <fullName evidence="1">Uncharacterized protein</fullName>
    </submittedName>
</protein>
<gene>
    <name evidence="1" type="ORF">AVEN_64674_1</name>
</gene>
<sequence length="88" mass="9876">MDSLVASLSRWLGGLGGLPRKARCMKASFTDGKSFRTRTDRWPNFSLKEKRDNQWRTVAVFCTGGRGARLVPRDSEVASKSTRHTSQC</sequence>
<evidence type="ECO:0000313" key="2">
    <source>
        <dbReference type="Proteomes" id="UP000499080"/>
    </source>
</evidence>
<accession>A0A4Y2V3T7</accession>
<dbReference type="EMBL" id="BGPR01043322">
    <property type="protein sequence ID" value="GBO19905.1"/>
    <property type="molecule type" value="Genomic_DNA"/>
</dbReference>
<organism evidence="1 2">
    <name type="scientific">Araneus ventricosus</name>
    <name type="common">Orbweaver spider</name>
    <name type="synonym">Epeira ventricosa</name>
    <dbReference type="NCBI Taxonomy" id="182803"/>
    <lineage>
        <taxon>Eukaryota</taxon>
        <taxon>Metazoa</taxon>
        <taxon>Ecdysozoa</taxon>
        <taxon>Arthropoda</taxon>
        <taxon>Chelicerata</taxon>
        <taxon>Arachnida</taxon>
        <taxon>Araneae</taxon>
        <taxon>Araneomorphae</taxon>
        <taxon>Entelegynae</taxon>
        <taxon>Araneoidea</taxon>
        <taxon>Araneidae</taxon>
        <taxon>Araneus</taxon>
    </lineage>
</organism>
<proteinExistence type="predicted"/>
<dbReference type="AlphaFoldDB" id="A0A4Y2V3T7"/>
<comment type="caution">
    <text evidence="1">The sequence shown here is derived from an EMBL/GenBank/DDBJ whole genome shotgun (WGS) entry which is preliminary data.</text>
</comment>
<evidence type="ECO:0000313" key="1">
    <source>
        <dbReference type="EMBL" id="GBO19905.1"/>
    </source>
</evidence>
<name>A0A4Y2V3T7_ARAVE</name>